<dbReference type="InterPro" id="IPR040690">
    <property type="entry name" value="FtsX_ECD"/>
</dbReference>
<evidence type="ECO:0000256" key="10">
    <source>
        <dbReference type="PIRNR" id="PIRNR003097"/>
    </source>
</evidence>
<feature type="domain" description="FtsX extracellular" evidence="13">
    <location>
        <begin position="59"/>
        <end position="148"/>
    </location>
</feature>
<dbReference type="EMBL" id="AP025523">
    <property type="protein sequence ID" value="BDE04783.1"/>
    <property type="molecule type" value="Genomic_DNA"/>
</dbReference>
<evidence type="ECO:0000256" key="2">
    <source>
        <dbReference type="ARBA" id="ARBA00007379"/>
    </source>
</evidence>
<organism evidence="14 15">
    <name type="scientific">Vulcanimicrobium alpinum</name>
    <dbReference type="NCBI Taxonomy" id="3016050"/>
    <lineage>
        <taxon>Bacteria</taxon>
        <taxon>Bacillati</taxon>
        <taxon>Vulcanimicrobiota</taxon>
        <taxon>Vulcanimicrobiia</taxon>
        <taxon>Vulcanimicrobiales</taxon>
        <taxon>Vulcanimicrobiaceae</taxon>
        <taxon>Vulcanimicrobium</taxon>
    </lineage>
</organism>
<evidence type="ECO:0000256" key="6">
    <source>
        <dbReference type="ARBA" id="ARBA00022692"/>
    </source>
</evidence>
<evidence type="ECO:0000256" key="3">
    <source>
        <dbReference type="ARBA" id="ARBA00021907"/>
    </source>
</evidence>
<feature type="domain" description="ABC3 transporter permease C-terminal" evidence="12">
    <location>
        <begin position="173"/>
        <end position="286"/>
    </location>
</feature>
<evidence type="ECO:0000256" key="7">
    <source>
        <dbReference type="ARBA" id="ARBA00022989"/>
    </source>
</evidence>
<dbReference type="NCBIfam" id="NF038347">
    <property type="entry name" value="FtsX_Gpos"/>
    <property type="match status" value="1"/>
</dbReference>
<keyword evidence="15" id="KW-1185">Reference proteome</keyword>
<dbReference type="Gene3D" id="3.30.70.3040">
    <property type="match status" value="1"/>
</dbReference>
<evidence type="ECO:0000256" key="8">
    <source>
        <dbReference type="ARBA" id="ARBA00023136"/>
    </source>
</evidence>
<dbReference type="Pfam" id="PF02687">
    <property type="entry name" value="FtsX"/>
    <property type="match status" value="1"/>
</dbReference>
<keyword evidence="7 11" id="KW-1133">Transmembrane helix</keyword>
<keyword evidence="8 10" id="KW-0472">Membrane</keyword>
<keyword evidence="6 11" id="KW-0812">Transmembrane</keyword>
<feature type="transmembrane region" description="Helical" evidence="11">
    <location>
        <begin position="260"/>
        <end position="284"/>
    </location>
</feature>
<evidence type="ECO:0000259" key="13">
    <source>
        <dbReference type="Pfam" id="PF18075"/>
    </source>
</evidence>
<evidence type="ECO:0000256" key="5">
    <source>
        <dbReference type="ARBA" id="ARBA00022618"/>
    </source>
</evidence>
<feature type="transmembrane region" description="Helical" evidence="11">
    <location>
        <begin position="170"/>
        <end position="190"/>
    </location>
</feature>
<dbReference type="PANTHER" id="PTHR47755">
    <property type="entry name" value="CELL DIVISION PROTEIN FTSX"/>
    <property type="match status" value="1"/>
</dbReference>
<keyword evidence="4 10" id="KW-1003">Cell membrane</keyword>
<dbReference type="PIRSF" id="PIRSF003097">
    <property type="entry name" value="FtsX"/>
    <property type="match status" value="1"/>
</dbReference>
<gene>
    <name evidence="14" type="primary">ftsX</name>
    <name evidence="14" type="ORF">WPS_00590</name>
</gene>
<feature type="transmembrane region" description="Helical" evidence="11">
    <location>
        <begin position="218"/>
        <end position="240"/>
    </location>
</feature>
<evidence type="ECO:0000256" key="4">
    <source>
        <dbReference type="ARBA" id="ARBA00022475"/>
    </source>
</evidence>
<keyword evidence="5 10" id="KW-0132">Cell division</keyword>
<protein>
    <recommendedName>
        <fullName evidence="3 10">Cell division protein FtsX</fullName>
    </recommendedName>
</protein>
<dbReference type="KEGG" id="vab:WPS_00590"/>
<dbReference type="InterPro" id="IPR004513">
    <property type="entry name" value="FtsX"/>
</dbReference>
<reference evidence="14 15" key="1">
    <citation type="journal article" date="2022" name="ISME Commun">
        <title>Vulcanimicrobium alpinus gen. nov. sp. nov., the first cultivated representative of the candidate phylum 'Eremiobacterota', is a metabolically versatile aerobic anoxygenic phototroph.</title>
        <authorList>
            <person name="Yabe S."/>
            <person name="Muto K."/>
            <person name="Abe K."/>
            <person name="Yokota A."/>
            <person name="Staudigel H."/>
            <person name="Tebo B.M."/>
        </authorList>
    </citation>
    <scope>NUCLEOTIDE SEQUENCE [LARGE SCALE GENOMIC DNA]</scope>
    <source>
        <strain evidence="14 15">WC8-2</strain>
    </source>
</reference>
<feature type="transmembrane region" description="Helical" evidence="11">
    <location>
        <begin position="21"/>
        <end position="44"/>
    </location>
</feature>
<dbReference type="InterPro" id="IPR003838">
    <property type="entry name" value="ABC3_permease_C"/>
</dbReference>
<evidence type="ECO:0000256" key="11">
    <source>
        <dbReference type="SAM" id="Phobius"/>
    </source>
</evidence>
<evidence type="ECO:0000259" key="12">
    <source>
        <dbReference type="Pfam" id="PF02687"/>
    </source>
</evidence>
<name>A0AAN2C896_UNVUL</name>
<dbReference type="Pfam" id="PF18075">
    <property type="entry name" value="FtsX_ECD"/>
    <property type="match status" value="1"/>
</dbReference>
<keyword evidence="9 10" id="KW-0131">Cell cycle</keyword>
<dbReference type="Proteomes" id="UP001317532">
    <property type="component" value="Chromosome"/>
</dbReference>
<dbReference type="GO" id="GO:0051301">
    <property type="term" value="P:cell division"/>
    <property type="evidence" value="ECO:0007669"/>
    <property type="project" value="UniProtKB-KW"/>
</dbReference>
<proteinExistence type="inferred from homology"/>
<dbReference type="PANTHER" id="PTHR47755:SF1">
    <property type="entry name" value="CELL DIVISION PROTEIN FTSX"/>
    <property type="match status" value="1"/>
</dbReference>
<dbReference type="RefSeq" id="WP_317995873.1">
    <property type="nucleotide sequence ID" value="NZ_AP025523.1"/>
</dbReference>
<comment type="similarity">
    <text evidence="2 10">Belongs to the ABC-4 integral membrane protein family. FtsX subfamily.</text>
</comment>
<comment type="subcellular location">
    <subcellularLocation>
        <location evidence="1">Cell membrane</location>
        <topology evidence="1">Multi-pass membrane protein</topology>
    </subcellularLocation>
</comment>
<evidence type="ECO:0000256" key="1">
    <source>
        <dbReference type="ARBA" id="ARBA00004651"/>
    </source>
</evidence>
<evidence type="ECO:0000256" key="9">
    <source>
        <dbReference type="ARBA" id="ARBA00023306"/>
    </source>
</evidence>
<dbReference type="AlphaFoldDB" id="A0AAN2C896"/>
<accession>A0AAN2C896</accession>
<dbReference type="GO" id="GO:0005886">
    <property type="term" value="C:plasma membrane"/>
    <property type="evidence" value="ECO:0007669"/>
    <property type="project" value="UniProtKB-SubCell"/>
</dbReference>
<evidence type="ECO:0000313" key="15">
    <source>
        <dbReference type="Proteomes" id="UP001317532"/>
    </source>
</evidence>
<evidence type="ECO:0000313" key="14">
    <source>
        <dbReference type="EMBL" id="BDE04783.1"/>
    </source>
</evidence>
<sequence length="290" mass="31308">MDWGRLRFFLGEVLANFTRNAGMQFTAIGTVAVTIVLLGSFLYVRETIQTFGTGVLSQIEIAVYLKDDVDDAKARALATKFARDRRIARATYVPKAQGIKRMQQVLGRDFDTSLLTSNPLPNTYHVQAKDADLVPAVAAWIAKDPRVAKTDYAADTVQKLLKTAAVLGRAGIALIALLSLSAAIVIANTIRLTVFARRREIAIMQLVGATNMYIRMPFIAEGILAGVLGAGLAIGVLAVAERQVVPKLAQTLAFVTFHVNETALCLELLAVGAAVGLLASWFSVGRHLRT</sequence>
<dbReference type="InterPro" id="IPR058204">
    <property type="entry name" value="FtsX_firmicutes-type"/>
</dbReference>